<name>T2IIE6_CROWT</name>
<dbReference type="Proteomes" id="UP000018348">
    <property type="component" value="Unassembled WGS sequence"/>
</dbReference>
<reference evidence="1 2" key="2">
    <citation type="submission" date="2013-09" db="EMBL/GenBank/DDBJ databases">
        <title>Whole genome comparison of six Crocosphaera watsonii strains with differing phenotypes.</title>
        <authorList>
            <person name="Bench S.R."/>
            <person name="Heller P."/>
            <person name="Frank I."/>
            <person name="Arciniega M."/>
            <person name="Shilova I.N."/>
            <person name="Zehr J.P."/>
        </authorList>
    </citation>
    <scope>NUCLEOTIDE SEQUENCE [LARGE SCALE GENOMIC DNA]</scope>
    <source>
        <strain evidence="1 2">WH 8502</strain>
    </source>
</reference>
<protein>
    <submittedName>
        <fullName evidence="1">Uncharacterized protein</fullName>
    </submittedName>
</protein>
<proteinExistence type="predicted"/>
<dbReference type="RefSeq" id="WP_021831516.1">
    <property type="nucleotide sequence ID" value="NZ_CAQK01000692.1"/>
</dbReference>
<reference evidence="1 2" key="1">
    <citation type="submission" date="2013-01" db="EMBL/GenBank/DDBJ databases">
        <authorList>
            <person name="Bench S."/>
        </authorList>
    </citation>
    <scope>NUCLEOTIDE SEQUENCE [LARGE SCALE GENOMIC DNA]</scope>
    <source>
        <strain evidence="1 2">WH 8502</strain>
    </source>
</reference>
<accession>T2IIE6</accession>
<dbReference type="EMBL" id="CAQK01000692">
    <property type="protein sequence ID" value="CCQ52664.1"/>
    <property type="molecule type" value="Genomic_DNA"/>
</dbReference>
<evidence type="ECO:0000313" key="1">
    <source>
        <dbReference type="EMBL" id="CCQ52664.1"/>
    </source>
</evidence>
<comment type="caution">
    <text evidence="1">The sequence shown here is derived from an EMBL/GenBank/DDBJ whole genome shotgun (WGS) entry which is preliminary data.</text>
</comment>
<sequence>MTADPNKLKKMIERVLAYGRLSRQEDEDIKAAISADNKVTEEEMKLYRELQQMVFKGELKMEN</sequence>
<gene>
    <name evidence="1" type="ORF">CWATWH8502_2189</name>
</gene>
<evidence type="ECO:0000313" key="2">
    <source>
        <dbReference type="Proteomes" id="UP000018348"/>
    </source>
</evidence>
<dbReference type="AlphaFoldDB" id="T2IIE6"/>
<organism evidence="1 2">
    <name type="scientific">Crocosphaera watsonii WH 8502</name>
    <dbReference type="NCBI Taxonomy" id="423474"/>
    <lineage>
        <taxon>Bacteria</taxon>
        <taxon>Bacillati</taxon>
        <taxon>Cyanobacteriota</taxon>
        <taxon>Cyanophyceae</taxon>
        <taxon>Oscillatoriophycideae</taxon>
        <taxon>Chroococcales</taxon>
        <taxon>Aphanothecaceae</taxon>
        <taxon>Crocosphaera</taxon>
    </lineage>
</organism>